<reference evidence="1" key="1">
    <citation type="submission" date="2019-12" db="EMBL/GenBank/DDBJ databases">
        <title>High-Quality draft genome sequences of three cyanobacteria isolated from the limestone walls of the Old Cathedral of Coimbra.</title>
        <authorList>
            <person name="Tiago I."/>
            <person name="Soares F."/>
            <person name="Portugal A."/>
        </authorList>
    </citation>
    <scope>NUCLEOTIDE SEQUENCE [LARGE SCALE GENOMIC DNA]</scope>
    <source>
        <strain evidence="1">C</strain>
    </source>
</reference>
<protein>
    <submittedName>
        <fullName evidence="1">Uncharacterized protein</fullName>
    </submittedName>
</protein>
<keyword evidence="2" id="KW-1185">Reference proteome</keyword>
<proteinExistence type="predicted"/>
<dbReference type="EMBL" id="WVIC01000067">
    <property type="protein sequence ID" value="NCJ08703.1"/>
    <property type="molecule type" value="Genomic_DNA"/>
</dbReference>
<sequence>MLGHHEISLSYSDLQEMLAELQQQMDVNYRSEGDEISWSLEQPFVNWFSRSVHLRDDLNLSITEWDVKETFKLIVDAQLQPLVGFSFCVAGKFRSTVRGSETDLIAHAGETQSGWLQGEVKTISEVAAGQTVSLIQLSVNSRLLEALIEE</sequence>
<evidence type="ECO:0000313" key="1">
    <source>
        <dbReference type="EMBL" id="NCJ08703.1"/>
    </source>
</evidence>
<accession>A0A8K2A1D9</accession>
<dbReference type="Proteomes" id="UP000607397">
    <property type="component" value="Unassembled WGS sequence"/>
</dbReference>
<organism evidence="1 2">
    <name type="scientific">Petrachloros mirabilis ULC683</name>
    <dbReference type="NCBI Taxonomy" id="2781853"/>
    <lineage>
        <taxon>Bacteria</taxon>
        <taxon>Bacillati</taxon>
        <taxon>Cyanobacteriota</taxon>
        <taxon>Cyanophyceae</taxon>
        <taxon>Synechococcales</taxon>
        <taxon>Petrachlorosaceae</taxon>
        <taxon>Petrachloros</taxon>
        <taxon>Petrachloros mirabilis</taxon>
    </lineage>
</organism>
<dbReference type="AlphaFoldDB" id="A0A8K2A1D9"/>
<evidence type="ECO:0000313" key="2">
    <source>
        <dbReference type="Proteomes" id="UP000607397"/>
    </source>
</evidence>
<dbReference type="RefSeq" id="WP_161827174.1">
    <property type="nucleotide sequence ID" value="NZ_WVIC01000067.1"/>
</dbReference>
<comment type="caution">
    <text evidence="1">The sequence shown here is derived from an EMBL/GenBank/DDBJ whole genome shotgun (WGS) entry which is preliminary data.</text>
</comment>
<name>A0A8K2A1D9_9CYAN</name>
<gene>
    <name evidence="1" type="ORF">GS597_19770</name>
</gene>